<name>A0ACC0BCX9_CATRO</name>
<reference evidence="2" key="1">
    <citation type="journal article" date="2023" name="Nat. Plants">
        <title>Single-cell RNA sequencing provides a high-resolution roadmap for understanding the multicellular compartmentation of specialized metabolism.</title>
        <authorList>
            <person name="Sun S."/>
            <person name="Shen X."/>
            <person name="Li Y."/>
            <person name="Li Y."/>
            <person name="Wang S."/>
            <person name="Li R."/>
            <person name="Zhang H."/>
            <person name="Shen G."/>
            <person name="Guo B."/>
            <person name="Wei J."/>
            <person name="Xu J."/>
            <person name="St-Pierre B."/>
            <person name="Chen S."/>
            <person name="Sun C."/>
        </authorList>
    </citation>
    <scope>NUCLEOTIDE SEQUENCE [LARGE SCALE GENOMIC DNA]</scope>
</reference>
<protein>
    <submittedName>
        <fullName evidence="1">Uncharacterized protein</fullName>
    </submittedName>
</protein>
<sequence length="591" mass="67140">MPNNSALCNDLFSSLISEIKNYSGKDPLLPWLRGIHKMKESLPPQLLREKLPRFLQKCAQTFQTDRRYTNDLRYLRIWLQLMDFVDDPKSILRTMEENHIGMRKALFYQAYALYYEKLKKFEAADKMYHLGAQNLAEPVDELQKSYEKFLQRIKRHKNKRNLGGKTTNVLHPSTETMSGACDRENNENLCKIGGKTKDIQPKESLLEKHSNSNTAEIKKPLSHSSDHGTVMKDGNHVHVTGNFNDIDHSCNSTFKKGATSELGCRTCSEETKAETSEHRKFYGEDTVVVKFVDTAIIGKSDAEDARHHGLVEPTINTKEAMNAINSMFREPLEPSFAGRKSSRNQSETDQSVDNGIEIFVDEDFDAKAVPSSQPLRDGSSSVQTDNTKSNQHFQESLQIFIDEEENEQVREMDDMDELDQRNDQNTVDANISRGHFDGFVFPCPSDVITSECSEGLPSVKPRQERFREDTVVYRFVGSTILEEPEVENVCHHGLVDPTINLKEAMDDINSMFGKPIEFARKSRPNKQEKVGNHSKSVSGGFLILPDEELESNAGKSLNSLARKESDLFEQTVCTREAMAEINKMFGMPLDF</sequence>
<dbReference type="Proteomes" id="UP001060085">
    <property type="component" value="Linkage Group LG03"/>
</dbReference>
<keyword evidence="2" id="KW-1185">Reference proteome</keyword>
<evidence type="ECO:0000313" key="2">
    <source>
        <dbReference type="Proteomes" id="UP001060085"/>
    </source>
</evidence>
<accession>A0ACC0BCX9</accession>
<organism evidence="1 2">
    <name type="scientific">Catharanthus roseus</name>
    <name type="common">Madagascar periwinkle</name>
    <name type="synonym">Vinca rosea</name>
    <dbReference type="NCBI Taxonomy" id="4058"/>
    <lineage>
        <taxon>Eukaryota</taxon>
        <taxon>Viridiplantae</taxon>
        <taxon>Streptophyta</taxon>
        <taxon>Embryophyta</taxon>
        <taxon>Tracheophyta</taxon>
        <taxon>Spermatophyta</taxon>
        <taxon>Magnoliopsida</taxon>
        <taxon>eudicotyledons</taxon>
        <taxon>Gunneridae</taxon>
        <taxon>Pentapetalae</taxon>
        <taxon>asterids</taxon>
        <taxon>lamiids</taxon>
        <taxon>Gentianales</taxon>
        <taxon>Apocynaceae</taxon>
        <taxon>Rauvolfioideae</taxon>
        <taxon>Vinceae</taxon>
        <taxon>Catharanthinae</taxon>
        <taxon>Catharanthus</taxon>
    </lineage>
</organism>
<evidence type="ECO:0000313" key="1">
    <source>
        <dbReference type="EMBL" id="KAI5670452.1"/>
    </source>
</evidence>
<gene>
    <name evidence="1" type="ORF">M9H77_10816</name>
</gene>
<dbReference type="EMBL" id="CM044703">
    <property type="protein sequence ID" value="KAI5670452.1"/>
    <property type="molecule type" value="Genomic_DNA"/>
</dbReference>
<proteinExistence type="predicted"/>
<comment type="caution">
    <text evidence="1">The sequence shown here is derived from an EMBL/GenBank/DDBJ whole genome shotgun (WGS) entry which is preliminary data.</text>
</comment>